<dbReference type="Gene3D" id="3.40.50.2300">
    <property type="match status" value="1"/>
</dbReference>
<dbReference type="InParanoid" id="A0A330L8N0"/>
<dbReference type="OrthoDB" id="9800897at2"/>
<name>A0A330L8N0_9BACT</name>
<evidence type="ECO:0000313" key="4">
    <source>
        <dbReference type="EMBL" id="SPP66074.1"/>
    </source>
</evidence>
<accession>A0A330L8N0</accession>
<keyword evidence="5" id="KW-1185">Reference proteome</keyword>
<dbReference type="InterPro" id="IPR011006">
    <property type="entry name" value="CheY-like_superfamily"/>
</dbReference>
<dbReference type="PANTHER" id="PTHR44591:SF3">
    <property type="entry name" value="RESPONSE REGULATORY DOMAIN-CONTAINING PROTEIN"/>
    <property type="match status" value="1"/>
</dbReference>
<feature type="domain" description="Response regulatory" evidence="3">
    <location>
        <begin position="5"/>
        <end position="119"/>
    </location>
</feature>
<keyword evidence="1" id="KW-0597">Phosphoprotein</keyword>
<dbReference type="CDD" id="cd17535">
    <property type="entry name" value="REC_NarL-like"/>
    <property type="match status" value="1"/>
</dbReference>
<reference evidence="5" key="1">
    <citation type="submission" date="2018-04" db="EMBL/GenBank/DDBJ databases">
        <authorList>
            <person name="Lucker S."/>
            <person name="Sakoula D."/>
        </authorList>
    </citation>
    <scope>NUCLEOTIDE SEQUENCE [LARGE SCALE GENOMIC DNA]</scope>
</reference>
<gene>
    <name evidence="4" type="ORF">NITLEN_50114</name>
</gene>
<evidence type="ECO:0000313" key="5">
    <source>
        <dbReference type="Proteomes" id="UP000248168"/>
    </source>
</evidence>
<sequence length="138" mass="14970">MKRLRILLCDDAAPALSELQSILELEYTVIGTAEDGQALIAAAQALRPDLVLTAIELPRMDGIEAVQELRKTLPNCRVIFHTCRTEPEVMAAAFSAGATGYLIKGSSASLLAGLRTVVQHARDRHEELVIGRNAHPML</sequence>
<dbReference type="Proteomes" id="UP000248168">
    <property type="component" value="Unassembled WGS sequence"/>
</dbReference>
<dbReference type="AlphaFoldDB" id="A0A330L8N0"/>
<organism evidence="4 5">
    <name type="scientific">Nitrospira lenta</name>
    <dbReference type="NCBI Taxonomy" id="1436998"/>
    <lineage>
        <taxon>Bacteria</taxon>
        <taxon>Pseudomonadati</taxon>
        <taxon>Nitrospirota</taxon>
        <taxon>Nitrospiria</taxon>
        <taxon>Nitrospirales</taxon>
        <taxon>Nitrospiraceae</taxon>
        <taxon>Nitrospira</taxon>
    </lineage>
</organism>
<dbReference type="Pfam" id="PF00072">
    <property type="entry name" value="Response_reg"/>
    <property type="match status" value="1"/>
</dbReference>
<dbReference type="InterPro" id="IPR001789">
    <property type="entry name" value="Sig_transdc_resp-reg_receiver"/>
</dbReference>
<dbReference type="InterPro" id="IPR050595">
    <property type="entry name" value="Bact_response_regulator"/>
</dbReference>
<dbReference type="PROSITE" id="PS50110">
    <property type="entry name" value="RESPONSE_REGULATORY"/>
    <property type="match status" value="1"/>
</dbReference>
<evidence type="ECO:0000259" key="3">
    <source>
        <dbReference type="PROSITE" id="PS50110"/>
    </source>
</evidence>
<dbReference type="InterPro" id="IPR058245">
    <property type="entry name" value="NreC/VraR/RcsB-like_REC"/>
</dbReference>
<dbReference type="PANTHER" id="PTHR44591">
    <property type="entry name" value="STRESS RESPONSE REGULATOR PROTEIN 1"/>
    <property type="match status" value="1"/>
</dbReference>
<proteinExistence type="predicted"/>
<dbReference type="RefSeq" id="WP_121990290.1">
    <property type="nucleotide sequence ID" value="NZ_OUNR01000018.1"/>
</dbReference>
<dbReference type="EMBL" id="OUNR01000018">
    <property type="protein sequence ID" value="SPP66074.1"/>
    <property type="molecule type" value="Genomic_DNA"/>
</dbReference>
<dbReference type="GO" id="GO:0000160">
    <property type="term" value="P:phosphorelay signal transduction system"/>
    <property type="evidence" value="ECO:0007669"/>
    <property type="project" value="InterPro"/>
</dbReference>
<comment type="caution">
    <text evidence="2">Lacks conserved residue(s) required for the propagation of feature annotation.</text>
</comment>
<evidence type="ECO:0000256" key="1">
    <source>
        <dbReference type="ARBA" id="ARBA00022553"/>
    </source>
</evidence>
<dbReference type="SMART" id="SM00448">
    <property type="entry name" value="REC"/>
    <property type="match status" value="1"/>
</dbReference>
<evidence type="ECO:0000256" key="2">
    <source>
        <dbReference type="PROSITE-ProRule" id="PRU00169"/>
    </source>
</evidence>
<dbReference type="SUPFAM" id="SSF52172">
    <property type="entry name" value="CheY-like"/>
    <property type="match status" value="1"/>
</dbReference>
<protein>
    <recommendedName>
        <fullName evidence="3">Response regulatory domain-containing protein</fullName>
    </recommendedName>
</protein>